<organism evidence="1 2">
    <name type="scientific">Cellulomonas edaphi</name>
    <dbReference type="NCBI Taxonomy" id="3053468"/>
    <lineage>
        <taxon>Bacteria</taxon>
        <taxon>Bacillati</taxon>
        <taxon>Actinomycetota</taxon>
        <taxon>Actinomycetes</taxon>
        <taxon>Micrococcales</taxon>
        <taxon>Cellulomonadaceae</taxon>
        <taxon>Cellulomonas</taxon>
    </lineage>
</organism>
<proteinExistence type="predicted"/>
<dbReference type="EMBL" id="JAUCGR010000003">
    <property type="protein sequence ID" value="MDM7832168.1"/>
    <property type="molecule type" value="Genomic_DNA"/>
</dbReference>
<name>A0ABT7S968_9CELL</name>
<dbReference type="RefSeq" id="WP_289447607.1">
    <property type="nucleotide sequence ID" value="NZ_JAUCGR010000003.1"/>
</dbReference>
<evidence type="ECO:0000313" key="1">
    <source>
        <dbReference type="EMBL" id="MDM7832168.1"/>
    </source>
</evidence>
<sequence>MDVDAVSVLASRGLVHSSTARAAGLDGRELRQARADERLVRVRRDAYVKAERWAASTGAERYLLQVRAAAATLRSPTFSHHSAAAVWGLPMIGRWPAVVHVVGPPRAGGRSWRGVVRHQTDLPVRADERDGLLVTDAATTVCDMARVAPFATVLAMADHALRTGLTTSDELLDVVGQLGARRGSRAARRVAEAADPRAESAGESLSRARMIELAVPLPELQHEVSDAGGLIGRTDFYWQHRRLVGEFDGRLKYRVAGIDDDARVEDRLWREKSREDRLRATGLGVTRWTWDTALDPHRFAAHLRAAGLL</sequence>
<dbReference type="Proteomes" id="UP001321453">
    <property type="component" value="Unassembled WGS sequence"/>
</dbReference>
<comment type="caution">
    <text evidence="1">The sequence shown here is derived from an EMBL/GenBank/DDBJ whole genome shotgun (WGS) entry which is preliminary data.</text>
</comment>
<accession>A0ABT7S968</accession>
<gene>
    <name evidence="1" type="ORF">QRT05_12550</name>
</gene>
<evidence type="ECO:0008006" key="3">
    <source>
        <dbReference type="Google" id="ProtNLM"/>
    </source>
</evidence>
<protein>
    <recommendedName>
        <fullName evidence="3">Type IV toxin-antitoxin system AbiEi family antitoxin domain-containing protein</fullName>
    </recommendedName>
</protein>
<evidence type="ECO:0000313" key="2">
    <source>
        <dbReference type="Proteomes" id="UP001321453"/>
    </source>
</evidence>
<keyword evidence="2" id="KW-1185">Reference proteome</keyword>
<reference evidence="1 2" key="1">
    <citation type="submission" date="2023-06" db="EMBL/GenBank/DDBJ databases">
        <title>Cellulomonas sp. MW9 Whole genome sequence.</title>
        <authorList>
            <person name="Park S."/>
        </authorList>
    </citation>
    <scope>NUCLEOTIDE SEQUENCE [LARGE SCALE GENOMIC DNA]</scope>
    <source>
        <strain evidence="1 2">MW9</strain>
    </source>
</reference>